<evidence type="ECO:0000313" key="6">
    <source>
        <dbReference type="EMBL" id="GIQ69729.1"/>
    </source>
</evidence>
<evidence type="ECO:0000256" key="2">
    <source>
        <dbReference type="HAMAP-Rule" id="MF_01925"/>
    </source>
</evidence>
<comment type="caution">
    <text evidence="6">The sequence shown here is derived from an EMBL/GenBank/DDBJ whole genome shotgun (WGS) entry which is preliminary data.</text>
</comment>
<organism evidence="6 7">
    <name type="scientific">Xylanibacillus composti</name>
    <dbReference type="NCBI Taxonomy" id="1572762"/>
    <lineage>
        <taxon>Bacteria</taxon>
        <taxon>Bacillati</taxon>
        <taxon>Bacillota</taxon>
        <taxon>Bacilli</taxon>
        <taxon>Bacillales</taxon>
        <taxon>Paenibacillaceae</taxon>
        <taxon>Xylanibacillus</taxon>
    </lineage>
</organism>
<dbReference type="InterPro" id="IPR053790">
    <property type="entry name" value="P5CR-like_CS"/>
</dbReference>
<evidence type="ECO:0000313" key="7">
    <source>
        <dbReference type="Proteomes" id="UP000677918"/>
    </source>
</evidence>
<dbReference type="UniPathway" id="UPA00098">
    <property type="reaction ID" value="UER00361"/>
</dbReference>
<dbReference type="GO" id="GO:0004735">
    <property type="term" value="F:pyrroline-5-carboxylate reductase activity"/>
    <property type="evidence" value="ECO:0007669"/>
    <property type="project" value="UniProtKB-UniRule"/>
</dbReference>
<keyword evidence="2 3" id="KW-0521">NADP</keyword>
<gene>
    <name evidence="6" type="primary">comER</name>
    <name evidence="2" type="synonym">proC</name>
    <name evidence="6" type="ORF">XYCOK13_25530</name>
</gene>
<comment type="catalytic activity">
    <reaction evidence="2">
        <text>L-proline + NADP(+) = (S)-1-pyrroline-5-carboxylate + NADPH + 2 H(+)</text>
        <dbReference type="Rhea" id="RHEA:14109"/>
        <dbReference type="ChEBI" id="CHEBI:15378"/>
        <dbReference type="ChEBI" id="CHEBI:17388"/>
        <dbReference type="ChEBI" id="CHEBI:57783"/>
        <dbReference type="ChEBI" id="CHEBI:58349"/>
        <dbReference type="ChEBI" id="CHEBI:60039"/>
        <dbReference type="EC" id="1.5.1.2"/>
    </reaction>
</comment>
<dbReference type="PIRSF" id="PIRSF000193">
    <property type="entry name" value="Pyrrol-5-carb_rd"/>
    <property type="match status" value="1"/>
</dbReference>
<reference evidence="6" key="1">
    <citation type="submission" date="2021-04" db="EMBL/GenBank/DDBJ databases">
        <title>Draft genome sequence of Xylanibacillus composti strain K13.</title>
        <authorList>
            <person name="Uke A."/>
            <person name="Chhe C."/>
            <person name="Baramee S."/>
            <person name="Kosugi A."/>
        </authorList>
    </citation>
    <scope>NUCLEOTIDE SEQUENCE</scope>
    <source>
        <strain evidence="6">K13</strain>
    </source>
</reference>
<dbReference type="Gene3D" id="1.10.3730.10">
    <property type="entry name" value="ProC C-terminal domain-like"/>
    <property type="match status" value="1"/>
</dbReference>
<dbReference type="HAMAP" id="MF_01925">
    <property type="entry name" value="P5C_reductase"/>
    <property type="match status" value="1"/>
</dbReference>
<dbReference type="InterPro" id="IPR028939">
    <property type="entry name" value="P5C_Rdtase_cat_N"/>
</dbReference>
<dbReference type="Gene3D" id="3.40.50.720">
    <property type="entry name" value="NAD(P)-binding Rossmann-like Domain"/>
    <property type="match status" value="1"/>
</dbReference>
<evidence type="ECO:0000259" key="4">
    <source>
        <dbReference type="Pfam" id="PF03807"/>
    </source>
</evidence>
<accession>A0A8J4H6F4</accession>
<dbReference type="InterPro" id="IPR036291">
    <property type="entry name" value="NAD(P)-bd_dom_sf"/>
</dbReference>
<dbReference type="Proteomes" id="UP000677918">
    <property type="component" value="Unassembled WGS sequence"/>
</dbReference>
<protein>
    <recommendedName>
        <fullName evidence="2">Pyrroline-5-carboxylate reductase</fullName>
        <shortName evidence="2">P5C reductase</shortName>
        <shortName evidence="2">P5CR</shortName>
        <ecNumber evidence="2">1.5.1.2</ecNumber>
    </recommendedName>
    <alternativeName>
        <fullName evidence="2">PCA reductase</fullName>
    </alternativeName>
</protein>
<dbReference type="PANTHER" id="PTHR11645">
    <property type="entry name" value="PYRROLINE-5-CARBOXYLATE REDUCTASE"/>
    <property type="match status" value="1"/>
</dbReference>
<proteinExistence type="inferred from homology"/>
<dbReference type="Pfam" id="PF03807">
    <property type="entry name" value="F420_oxidored"/>
    <property type="match status" value="1"/>
</dbReference>
<dbReference type="AlphaFoldDB" id="A0A8J4H6F4"/>
<name>A0A8J4H6F4_9BACL</name>
<dbReference type="InterPro" id="IPR000304">
    <property type="entry name" value="Pyrroline-COOH_reductase"/>
</dbReference>
<dbReference type="GO" id="GO:0005737">
    <property type="term" value="C:cytoplasm"/>
    <property type="evidence" value="ECO:0007669"/>
    <property type="project" value="UniProtKB-SubCell"/>
</dbReference>
<dbReference type="SUPFAM" id="SSF51735">
    <property type="entry name" value="NAD(P)-binding Rossmann-fold domains"/>
    <property type="match status" value="1"/>
</dbReference>
<comment type="function">
    <text evidence="2">Catalyzes the reduction of 1-pyrroline-5-carboxylate (PCA) to L-proline.</text>
</comment>
<feature type="domain" description="Pyrroline-5-carboxylate reductase catalytic N-terminal" evidence="4">
    <location>
        <begin position="3"/>
        <end position="97"/>
    </location>
</feature>
<dbReference type="PANTHER" id="PTHR11645:SF51">
    <property type="entry name" value="COME OPERON PROTEIN 4"/>
    <property type="match status" value="1"/>
</dbReference>
<dbReference type="SUPFAM" id="SSF48179">
    <property type="entry name" value="6-phosphogluconate dehydrogenase C-terminal domain-like"/>
    <property type="match status" value="1"/>
</dbReference>
<evidence type="ECO:0000256" key="3">
    <source>
        <dbReference type="PIRSR" id="PIRSR000193-1"/>
    </source>
</evidence>
<dbReference type="RefSeq" id="WP_213412521.1">
    <property type="nucleotide sequence ID" value="NZ_BOVK01000032.1"/>
</dbReference>
<keyword evidence="2" id="KW-0560">Oxidoreductase</keyword>
<dbReference type="GO" id="GO:0055129">
    <property type="term" value="P:L-proline biosynthetic process"/>
    <property type="evidence" value="ECO:0007669"/>
    <property type="project" value="UniProtKB-UniRule"/>
</dbReference>
<dbReference type="NCBIfam" id="NF005814">
    <property type="entry name" value="PRK07680.1"/>
    <property type="match status" value="1"/>
</dbReference>
<dbReference type="PROSITE" id="PS00521">
    <property type="entry name" value="P5CR"/>
    <property type="match status" value="1"/>
</dbReference>
<comment type="catalytic activity">
    <reaction evidence="2">
        <text>L-proline + NAD(+) = (S)-1-pyrroline-5-carboxylate + NADH + 2 H(+)</text>
        <dbReference type="Rhea" id="RHEA:14105"/>
        <dbReference type="ChEBI" id="CHEBI:15378"/>
        <dbReference type="ChEBI" id="CHEBI:17388"/>
        <dbReference type="ChEBI" id="CHEBI:57540"/>
        <dbReference type="ChEBI" id="CHEBI:57945"/>
        <dbReference type="ChEBI" id="CHEBI:60039"/>
        <dbReference type="EC" id="1.5.1.2"/>
    </reaction>
</comment>
<keyword evidence="2" id="KW-0641">Proline biosynthesis</keyword>
<sequence>MNVGFIGTGSMGSILIESFLRSGALLPENITASNRSHWKAERLSEMYPGLCAAKSNAEVIAESEIVFLCVKPGEYKPVIDEIGAIVQPSHILVSITSPVLVRHLEELLPCKIAKVVPSITNYVCSGATLCVYGSRIGSADRELLERLFRHMSEPIEIEEDYTRVASDLSSCGPAFLAFFIQQFIHAAVAETGIPKIDAERLASEMTLGTGKLLTSGKFTPDALRERVSVPGGITAEGIRLMDQELHGMFDRLIQTTHKKYREDIEKVETMFFSTRVD</sequence>
<feature type="binding site" evidence="3">
    <location>
        <begin position="6"/>
        <end position="11"/>
    </location>
    <ligand>
        <name>NADP(+)</name>
        <dbReference type="ChEBI" id="CHEBI:58349"/>
    </ligand>
</feature>
<keyword evidence="2" id="KW-0028">Amino-acid biosynthesis</keyword>
<dbReference type="EMBL" id="BOVK01000032">
    <property type="protein sequence ID" value="GIQ69729.1"/>
    <property type="molecule type" value="Genomic_DNA"/>
</dbReference>
<keyword evidence="7" id="KW-1185">Reference proteome</keyword>
<keyword evidence="2" id="KW-0963">Cytoplasm</keyword>
<comment type="subcellular location">
    <subcellularLocation>
        <location evidence="2">Cytoplasm</location>
    </subcellularLocation>
</comment>
<dbReference type="EC" id="1.5.1.2" evidence="2"/>
<feature type="domain" description="Pyrroline-5-carboxylate reductase dimerisation" evidence="5">
    <location>
        <begin position="159"/>
        <end position="262"/>
    </location>
</feature>
<dbReference type="InterPro" id="IPR029036">
    <property type="entry name" value="P5CR_dimer"/>
</dbReference>
<comment type="similarity">
    <text evidence="1 2">Belongs to the pyrroline-5-carboxylate reductase family.</text>
</comment>
<dbReference type="Pfam" id="PF14748">
    <property type="entry name" value="P5CR_dimer"/>
    <property type="match status" value="1"/>
</dbReference>
<evidence type="ECO:0000259" key="5">
    <source>
        <dbReference type="Pfam" id="PF14748"/>
    </source>
</evidence>
<dbReference type="InterPro" id="IPR008927">
    <property type="entry name" value="6-PGluconate_DH-like_C_sf"/>
</dbReference>
<comment type="pathway">
    <text evidence="2">Amino-acid biosynthesis; L-proline biosynthesis; L-proline from L-glutamate 5-semialdehyde: step 1/1.</text>
</comment>
<evidence type="ECO:0000256" key="1">
    <source>
        <dbReference type="ARBA" id="ARBA00005525"/>
    </source>
</evidence>
<feature type="binding site" evidence="3">
    <location>
        <position position="56"/>
    </location>
    <ligand>
        <name>NADPH</name>
        <dbReference type="ChEBI" id="CHEBI:57783"/>
    </ligand>
</feature>